<dbReference type="PANTHER" id="PTHR23028">
    <property type="entry name" value="ACETYLTRANSFERASE"/>
    <property type="match status" value="1"/>
</dbReference>
<dbReference type="InterPro" id="IPR002656">
    <property type="entry name" value="Acyl_transf_3_dom"/>
</dbReference>
<feature type="transmembrane region" description="Helical" evidence="1">
    <location>
        <begin position="191"/>
        <end position="209"/>
    </location>
</feature>
<accession>A0AA37HPU3</accession>
<organism evidence="3 4">
    <name type="scientific">Methylobacterium gregans</name>
    <dbReference type="NCBI Taxonomy" id="374424"/>
    <lineage>
        <taxon>Bacteria</taxon>
        <taxon>Pseudomonadati</taxon>
        <taxon>Pseudomonadota</taxon>
        <taxon>Alphaproteobacteria</taxon>
        <taxon>Hyphomicrobiales</taxon>
        <taxon>Methylobacteriaceae</taxon>
        <taxon>Methylobacterium</taxon>
    </lineage>
</organism>
<dbReference type="GO" id="GO:0016020">
    <property type="term" value="C:membrane"/>
    <property type="evidence" value="ECO:0007669"/>
    <property type="project" value="TreeGrafter"/>
</dbReference>
<name>A0AA37HPU3_9HYPH</name>
<feature type="transmembrane region" description="Helical" evidence="1">
    <location>
        <begin position="166"/>
        <end position="185"/>
    </location>
</feature>
<keyword evidence="1" id="KW-0472">Membrane</keyword>
<dbReference type="GO" id="GO:0016747">
    <property type="term" value="F:acyltransferase activity, transferring groups other than amino-acyl groups"/>
    <property type="evidence" value="ECO:0007669"/>
    <property type="project" value="InterPro"/>
</dbReference>
<feature type="transmembrane region" description="Helical" evidence="1">
    <location>
        <begin position="246"/>
        <end position="263"/>
    </location>
</feature>
<proteinExistence type="predicted"/>
<gene>
    <name evidence="3" type="ORF">NBEOAGPD_2551</name>
</gene>
<keyword evidence="4" id="KW-1185">Reference proteome</keyword>
<comment type="caution">
    <text evidence="3">The sequence shown here is derived from an EMBL/GenBank/DDBJ whole genome shotgun (WGS) entry which is preliminary data.</text>
</comment>
<dbReference type="Pfam" id="PF01757">
    <property type="entry name" value="Acyl_transf_3"/>
    <property type="match status" value="1"/>
</dbReference>
<sequence length="379" mass="41273">MEKTVSDPGRRPDLEWLKALAALEVVVCHSDLAVKHFSGTLIAQSWYLPLSGIGVEVFFVVSGYLICLRAPAYASALAFLRARLLRLMPLYALFTALAVAARLINPAWAWNRWDVSAGTIIGSFLILPQPHYPIVGVGWSLEHEVIFYGLVALLILATRLAGEAPVWFGLALFGLGWCGALVGIAPSDAAWYLHPVSVLMTGFAAGWLYRCHEVDGRLGVAWLLMACLAVTVTLSLGTDPANTERSLRLTGASALVILFVALRDTILRLPFADRILLPLGLATYSIYLSHWFTMSALGKAVGRLPLPESAQLPVRLAVIAVAVAVGLLVYRLLERPLDRWLRAGVPIGQAFRQPFRRRRTIGPELPPNAGIAHPIGAHE</sequence>
<dbReference type="Proteomes" id="UP001055108">
    <property type="component" value="Unassembled WGS sequence"/>
</dbReference>
<keyword evidence="1" id="KW-0812">Transmembrane</keyword>
<reference evidence="3" key="2">
    <citation type="submission" date="2021-08" db="EMBL/GenBank/DDBJ databases">
        <authorList>
            <person name="Tani A."/>
            <person name="Ola A."/>
            <person name="Ogura Y."/>
            <person name="Katsura K."/>
            <person name="Hayashi T."/>
        </authorList>
    </citation>
    <scope>NUCLEOTIDE SEQUENCE</scope>
    <source>
        <strain evidence="3">NBRC 103626</strain>
    </source>
</reference>
<evidence type="ECO:0000256" key="1">
    <source>
        <dbReference type="SAM" id="Phobius"/>
    </source>
</evidence>
<feature type="transmembrane region" description="Helical" evidence="1">
    <location>
        <begin position="216"/>
        <end position="234"/>
    </location>
</feature>
<dbReference type="InterPro" id="IPR050879">
    <property type="entry name" value="Acyltransferase_3"/>
</dbReference>
<evidence type="ECO:0000259" key="2">
    <source>
        <dbReference type="Pfam" id="PF01757"/>
    </source>
</evidence>
<dbReference type="EMBL" id="BPQM01000059">
    <property type="protein sequence ID" value="GJD79326.1"/>
    <property type="molecule type" value="Genomic_DNA"/>
</dbReference>
<feature type="transmembrane region" description="Helical" evidence="1">
    <location>
        <begin position="87"/>
        <end position="104"/>
    </location>
</feature>
<feature type="domain" description="Acyltransferase 3" evidence="2">
    <location>
        <begin position="13"/>
        <end position="330"/>
    </location>
</feature>
<reference evidence="3" key="1">
    <citation type="journal article" date="2016" name="Front. Microbiol.">
        <title>Genome Sequence of the Piezophilic, Mesophilic Sulfate-Reducing Bacterium Desulfovibrio indicus J2T.</title>
        <authorList>
            <person name="Cao J."/>
            <person name="Maignien L."/>
            <person name="Shao Z."/>
            <person name="Alain K."/>
            <person name="Jebbar M."/>
        </authorList>
    </citation>
    <scope>NUCLEOTIDE SEQUENCE</scope>
    <source>
        <strain evidence="3">NBRC 103626</strain>
    </source>
</reference>
<dbReference type="PANTHER" id="PTHR23028:SF131">
    <property type="entry name" value="BLR2367 PROTEIN"/>
    <property type="match status" value="1"/>
</dbReference>
<keyword evidence="1" id="KW-1133">Transmembrane helix</keyword>
<protein>
    <recommendedName>
        <fullName evidence="2">Acyltransferase 3 domain-containing protein</fullName>
    </recommendedName>
</protein>
<dbReference type="AlphaFoldDB" id="A0AA37HPU3"/>
<feature type="transmembrane region" description="Helical" evidence="1">
    <location>
        <begin position="145"/>
        <end position="161"/>
    </location>
</feature>
<dbReference type="GO" id="GO:0000271">
    <property type="term" value="P:polysaccharide biosynthetic process"/>
    <property type="evidence" value="ECO:0007669"/>
    <property type="project" value="TreeGrafter"/>
</dbReference>
<feature type="transmembrane region" description="Helical" evidence="1">
    <location>
        <begin position="275"/>
        <end position="292"/>
    </location>
</feature>
<feature type="transmembrane region" description="Helical" evidence="1">
    <location>
        <begin position="46"/>
        <end position="66"/>
    </location>
</feature>
<evidence type="ECO:0000313" key="3">
    <source>
        <dbReference type="EMBL" id="GJD79326.1"/>
    </source>
</evidence>
<evidence type="ECO:0000313" key="4">
    <source>
        <dbReference type="Proteomes" id="UP001055108"/>
    </source>
</evidence>
<feature type="transmembrane region" description="Helical" evidence="1">
    <location>
        <begin position="312"/>
        <end position="333"/>
    </location>
</feature>